<feature type="transmembrane region" description="Helical" evidence="1">
    <location>
        <begin position="7"/>
        <end position="27"/>
    </location>
</feature>
<organism evidence="2 3">
    <name type="scientific">Chryseobacterium populi</name>
    <dbReference type="NCBI Taxonomy" id="1144316"/>
    <lineage>
        <taxon>Bacteria</taxon>
        <taxon>Pseudomonadati</taxon>
        <taxon>Bacteroidota</taxon>
        <taxon>Flavobacteriia</taxon>
        <taxon>Flavobacteriales</taxon>
        <taxon>Weeksellaceae</taxon>
        <taxon>Chryseobacterium group</taxon>
        <taxon>Chryseobacterium</taxon>
    </lineage>
</organism>
<evidence type="ECO:0000256" key="1">
    <source>
        <dbReference type="SAM" id="Phobius"/>
    </source>
</evidence>
<accession>J2KMC2</accession>
<keyword evidence="3" id="KW-1185">Reference proteome</keyword>
<proteinExistence type="predicted"/>
<gene>
    <name evidence="2" type="ORF">PMI13_00971</name>
</gene>
<dbReference type="AlphaFoldDB" id="J2KMC2"/>
<keyword evidence="1" id="KW-0812">Transmembrane</keyword>
<feature type="transmembrane region" description="Helical" evidence="1">
    <location>
        <begin position="75"/>
        <end position="97"/>
    </location>
</feature>
<keyword evidence="1" id="KW-0472">Membrane</keyword>
<dbReference type="Proteomes" id="UP000007509">
    <property type="component" value="Unassembled WGS sequence"/>
</dbReference>
<dbReference type="EMBL" id="AKJY01000014">
    <property type="protein sequence ID" value="EJL74238.1"/>
    <property type="molecule type" value="Genomic_DNA"/>
</dbReference>
<protein>
    <submittedName>
        <fullName evidence="2">Uncharacterized protein</fullName>
    </submittedName>
</protein>
<keyword evidence="1" id="KW-1133">Transmembrane helix</keyword>
<name>J2KMC2_9FLAO</name>
<evidence type="ECO:0000313" key="3">
    <source>
        <dbReference type="Proteomes" id="UP000007509"/>
    </source>
</evidence>
<feature type="transmembrane region" description="Helical" evidence="1">
    <location>
        <begin position="47"/>
        <end position="68"/>
    </location>
</feature>
<evidence type="ECO:0000313" key="2">
    <source>
        <dbReference type="EMBL" id="EJL74238.1"/>
    </source>
</evidence>
<sequence length="111" mass="12442">MKQTLKIILFAVIIFILSAIAVTTWYIAEIGAYEDNIGFASIKNVLFRFGIVGAIPCTVILTAGYISFLKIKKTWLLGAIIVILGFLLYLSSLWFLWYMSIRSLVKDPFAG</sequence>
<reference evidence="2 3" key="1">
    <citation type="journal article" date="2012" name="J. Bacteriol.">
        <title>Twenty-one genome sequences from Pseudomonas species and 19 genome sequences from diverse bacteria isolated from the rhizosphere and endosphere of Populus deltoides.</title>
        <authorList>
            <person name="Brown S.D."/>
            <person name="Utturkar S.M."/>
            <person name="Klingeman D.M."/>
            <person name="Johnson C.M."/>
            <person name="Martin S.L."/>
            <person name="Land M.L."/>
            <person name="Lu T.Y."/>
            <person name="Schadt C.W."/>
            <person name="Doktycz M.J."/>
            <person name="Pelletier D.A."/>
        </authorList>
    </citation>
    <scope>NUCLEOTIDE SEQUENCE [LARGE SCALE GENOMIC DNA]</scope>
    <source>
        <strain evidence="2 3">CF314</strain>
    </source>
</reference>
<dbReference type="RefSeq" id="WP_007841205.1">
    <property type="nucleotide sequence ID" value="NZ_AKJY01000014.1"/>
</dbReference>
<comment type="caution">
    <text evidence="2">The sequence shown here is derived from an EMBL/GenBank/DDBJ whole genome shotgun (WGS) entry which is preliminary data.</text>
</comment>
<dbReference type="PATRIC" id="fig|1144316.3.peg.982"/>